<dbReference type="InterPro" id="IPR018480">
    <property type="entry name" value="PNAcMuramoyl-5peptid_Trfase_CS"/>
</dbReference>
<comment type="catalytic activity">
    <reaction evidence="7">
        <text>UDP-N-acetyl-alpha-D-muramoyl-L-alanyl-gamma-D-glutamyl-L-lysyl-D-alanyl-D-alanine + di-trans,octa-cis-undecaprenyl phosphate = Mur2Ac(oyl-L-Ala-gamma-D-Glu-L-Lys-D-Ala-D-Ala)-di-trans,octa-cis-undecaprenyl diphosphate + UMP</text>
        <dbReference type="Rhea" id="RHEA:21920"/>
        <dbReference type="ChEBI" id="CHEBI:57865"/>
        <dbReference type="ChEBI" id="CHEBI:60032"/>
        <dbReference type="ChEBI" id="CHEBI:60392"/>
        <dbReference type="ChEBI" id="CHEBI:70758"/>
        <dbReference type="EC" id="2.7.8.13"/>
    </reaction>
</comment>
<comment type="pathway">
    <text evidence="7">Cell wall biogenesis; peptidoglycan biosynthesis.</text>
</comment>
<dbReference type="eggNOG" id="COG0472">
    <property type="taxonomic scope" value="Bacteria"/>
</dbReference>
<dbReference type="GO" id="GO:0071555">
    <property type="term" value="P:cell wall organization"/>
    <property type="evidence" value="ECO:0007669"/>
    <property type="project" value="UniProtKB-KW"/>
</dbReference>
<keyword evidence="7" id="KW-0961">Cell wall biogenesis/degradation</keyword>
<dbReference type="Proteomes" id="UP000051264">
    <property type="component" value="Unassembled WGS sequence"/>
</dbReference>
<evidence type="ECO:0000256" key="3">
    <source>
        <dbReference type="ARBA" id="ARBA00022679"/>
    </source>
</evidence>
<dbReference type="InterPro" id="IPR003524">
    <property type="entry name" value="PNAcMuramoyl-5peptid_Trfase"/>
</dbReference>
<feature type="transmembrane region" description="Helical" evidence="7">
    <location>
        <begin position="234"/>
        <end position="255"/>
    </location>
</feature>
<comment type="caution">
    <text evidence="10">The sequence shown here is derived from an EMBL/GenBank/DDBJ whole genome shotgun (WGS) entry which is preliminary data.</text>
</comment>
<dbReference type="Pfam" id="PF10555">
    <property type="entry name" value="MraY_sig1"/>
    <property type="match status" value="1"/>
</dbReference>
<feature type="transmembrane region" description="Helical" evidence="7">
    <location>
        <begin position="208"/>
        <end position="227"/>
    </location>
</feature>
<evidence type="ECO:0000256" key="7">
    <source>
        <dbReference type="HAMAP-Rule" id="MF_00038"/>
    </source>
</evidence>
<keyword evidence="7" id="KW-0132">Cell division</keyword>
<dbReference type="AlphaFoldDB" id="A0A0R1RX84"/>
<dbReference type="EC" id="2.7.8.13" evidence="7 8"/>
<feature type="transmembrane region" description="Helical" evidence="7">
    <location>
        <begin position="307"/>
        <end position="327"/>
    </location>
</feature>
<dbReference type="GO" id="GO:0046872">
    <property type="term" value="F:metal ion binding"/>
    <property type="evidence" value="ECO:0007669"/>
    <property type="project" value="UniProtKB-KW"/>
</dbReference>
<feature type="transmembrane region" description="Helical" evidence="7">
    <location>
        <begin position="121"/>
        <end position="140"/>
    </location>
</feature>
<comment type="cofactor">
    <cofactor evidence="7 9">
        <name>Mg(2+)</name>
        <dbReference type="ChEBI" id="CHEBI:18420"/>
    </cofactor>
</comment>
<dbReference type="GO" id="GO:0051301">
    <property type="term" value="P:cell division"/>
    <property type="evidence" value="ECO:0007669"/>
    <property type="project" value="UniProtKB-KW"/>
</dbReference>
<feature type="transmembrane region" description="Helical" evidence="7">
    <location>
        <begin position="14"/>
        <end position="36"/>
    </location>
</feature>
<dbReference type="NCBIfam" id="TIGR00445">
    <property type="entry name" value="mraY"/>
    <property type="match status" value="1"/>
</dbReference>
<keyword evidence="7" id="KW-1003">Cell membrane</keyword>
<evidence type="ECO:0000313" key="10">
    <source>
        <dbReference type="EMBL" id="KRL61441.1"/>
    </source>
</evidence>
<keyword evidence="7" id="KW-0131">Cell cycle</keyword>
<dbReference type="PANTHER" id="PTHR22926">
    <property type="entry name" value="PHOSPHO-N-ACETYLMURAMOYL-PENTAPEPTIDE-TRANSFERASE"/>
    <property type="match status" value="1"/>
</dbReference>
<reference evidence="10 11" key="1">
    <citation type="journal article" date="2015" name="Genome Announc.">
        <title>Expanding the biotechnology potential of lactobacilli through comparative genomics of 213 strains and associated genera.</title>
        <authorList>
            <person name="Sun Z."/>
            <person name="Harris H.M."/>
            <person name="McCann A."/>
            <person name="Guo C."/>
            <person name="Argimon S."/>
            <person name="Zhang W."/>
            <person name="Yang X."/>
            <person name="Jeffery I.B."/>
            <person name="Cooney J.C."/>
            <person name="Kagawa T.F."/>
            <person name="Liu W."/>
            <person name="Song Y."/>
            <person name="Salvetti E."/>
            <person name="Wrobel A."/>
            <person name="Rasinkangas P."/>
            <person name="Parkhill J."/>
            <person name="Rea M.C."/>
            <person name="O'Sullivan O."/>
            <person name="Ritari J."/>
            <person name="Douillard F.P."/>
            <person name="Paul Ross R."/>
            <person name="Yang R."/>
            <person name="Briner A.E."/>
            <person name="Felis G.E."/>
            <person name="de Vos W.M."/>
            <person name="Barrangou R."/>
            <person name="Klaenhammer T.R."/>
            <person name="Caufield P.W."/>
            <person name="Cui Y."/>
            <person name="Zhang H."/>
            <person name="O'Toole P.W."/>
        </authorList>
    </citation>
    <scope>NUCLEOTIDE SEQUENCE [LARGE SCALE GENOMIC DNA]</scope>
    <source>
        <strain evidence="10 11">DSM 14340</strain>
    </source>
</reference>
<feature type="transmembrane region" description="Helical" evidence="7">
    <location>
        <begin position="88"/>
        <end position="109"/>
    </location>
</feature>
<dbReference type="InterPro" id="IPR000715">
    <property type="entry name" value="Glycosyl_transferase_4"/>
</dbReference>
<dbReference type="GO" id="GO:0008360">
    <property type="term" value="P:regulation of cell shape"/>
    <property type="evidence" value="ECO:0007669"/>
    <property type="project" value="UniProtKB-KW"/>
</dbReference>
<evidence type="ECO:0000256" key="1">
    <source>
        <dbReference type="ARBA" id="ARBA00004141"/>
    </source>
</evidence>
<evidence type="ECO:0000256" key="6">
    <source>
        <dbReference type="ARBA" id="ARBA00023136"/>
    </source>
</evidence>
<dbReference type="GO" id="GO:0009252">
    <property type="term" value="P:peptidoglycan biosynthetic process"/>
    <property type="evidence" value="ECO:0007669"/>
    <property type="project" value="UniProtKB-UniRule"/>
</dbReference>
<feature type="transmembrane region" description="Helical" evidence="7">
    <location>
        <begin position="152"/>
        <end position="171"/>
    </location>
</feature>
<dbReference type="CDD" id="cd06852">
    <property type="entry name" value="GT_MraY"/>
    <property type="match status" value="1"/>
</dbReference>
<keyword evidence="7" id="KW-0573">Peptidoglycan synthesis</keyword>
<comment type="similarity">
    <text evidence="2 7">Belongs to the glycosyltransferase 4 family. MraY subfamily.</text>
</comment>
<dbReference type="GO" id="GO:0008963">
    <property type="term" value="F:phospho-N-acetylmuramoyl-pentapeptide-transferase activity"/>
    <property type="evidence" value="ECO:0007669"/>
    <property type="project" value="UniProtKB-UniRule"/>
</dbReference>
<proteinExistence type="inferred from homology"/>
<dbReference type="EMBL" id="AZEX01000018">
    <property type="protein sequence ID" value="KRL61441.1"/>
    <property type="molecule type" value="Genomic_DNA"/>
</dbReference>
<feature type="transmembrane region" description="Helical" evidence="7">
    <location>
        <begin position="61"/>
        <end position="82"/>
    </location>
</feature>
<keyword evidence="5 7" id="KW-1133">Transmembrane helix</keyword>
<keyword evidence="7 9" id="KW-0479">Metal-binding</keyword>
<dbReference type="STRING" id="1423747.FC69_GL000657"/>
<dbReference type="GO" id="GO:0005886">
    <property type="term" value="C:plasma membrane"/>
    <property type="evidence" value="ECO:0007669"/>
    <property type="project" value="UniProtKB-SubCell"/>
</dbReference>
<gene>
    <name evidence="7" type="primary">mraY</name>
    <name evidence="10" type="ORF">FC69_GL000657</name>
</gene>
<protein>
    <recommendedName>
        <fullName evidence="7 8">Phospho-N-acetylmuramoyl-pentapeptide-transferase</fullName>
        <ecNumber evidence="7 8">2.7.8.13</ecNumber>
    </recommendedName>
    <alternativeName>
        <fullName evidence="7">UDP-MurNAc-pentapeptide phosphotransferase</fullName>
    </alternativeName>
</protein>
<comment type="subcellular location">
    <subcellularLocation>
        <location evidence="7">Cell membrane</location>
        <topology evidence="7">Multi-pass membrane protein</topology>
    </subcellularLocation>
    <subcellularLocation>
        <location evidence="1">Membrane</location>
        <topology evidence="1">Multi-pass membrane protein</topology>
    </subcellularLocation>
</comment>
<feature type="transmembrane region" description="Helical" evidence="7">
    <location>
        <begin position="261"/>
        <end position="286"/>
    </location>
</feature>
<keyword evidence="4 7" id="KW-0812">Transmembrane</keyword>
<dbReference type="UniPathway" id="UPA00219"/>
<comment type="function">
    <text evidence="7">Catalyzes the initial step of the lipid cycle reactions in the biosynthesis of the cell wall peptidoglycan: transfers peptidoglycan precursor phospho-MurNAc-pentapeptide from UDP-MurNAc-pentapeptide onto the lipid carrier undecaprenyl phosphate, yielding undecaprenyl-pyrophosphoryl-MurNAc-pentapeptide, known as lipid I.</text>
</comment>
<dbReference type="PANTHER" id="PTHR22926:SF5">
    <property type="entry name" value="PHOSPHO-N-ACETYLMURAMOYL-PENTAPEPTIDE-TRANSFERASE HOMOLOG"/>
    <property type="match status" value="1"/>
</dbReference>
<evidence type="ECO:0000313" key="11">
    <source>
        <dbReference type="Proteomes" id="UP000051264"/>
    </source>
</evidence>
<keyword evidence="7" id="KW-0133">Cell shape</keyword>
<keyword evidence="7 9" id="KW-0460">Magnesium</keyword>
<keyword evidence="6 7" id="KW-0472">Membrane</keyword>
<dbReference type="PROSITE" id="PS01348">
    <property type="entry name" value="MRAY_2"/>
    <property type="match status" value="1"/>
</dbReference>
<evidence type="ECO:0000256" key="8">
    <source>
        <dbReference type="NCBIfam" id="TIGR00445"/>
    </source>
</evidence>
<sequence>MSIKGVYQMATGQFLVPLMSSFVITVIFMPLFIGYLRMKKEGQTIREEGPKWHAKKNGTPTMGGLLFIIAAVISSLWVGLYLDQLTNSLWIVLFILVLYGLLGFADDFIKVFKKQNMGLKAWQKLAGQIIGGLVFVWVYQHEGFSHALKMPLIGSISSLWLFVPFVLFWLVGFSNAVNLTDGIDGLVAGLATVSFATYTWIAFQQNQIDVAIFGLSMVGGLVGFLLFNRKPAQIFMGDVGSLALGGALAAMSILLHREFSLLLIGLVYVIETASVMLQVASFKLFHKRIFKMSPIHHHFEMSGWSEWRIDISFWLFSIICSAIYLLIF</sequence>
<dbReference type="PROSITE" id="PS01347">
    <property type="entry name" value="MRAY_1"/>
    <property type="match status" value="1"/>
</dbReference>
<evidence type="ECO:0000256" key="4">
    <source>
        <dbReference type="ARBA" id="ARBA00022692"/>
    </source>
</evidence>
<feature type="binding site" evidence="9">
    <location>
        <position position="178"/>
    </location>
    <ligand>
        <name>Mg(2+)</name>
        <dbReference type="ChEBI" id="CHEBI:18420"/>
    </ligand>
</feature>
<dbReference type="HAMAP" id="MF_00038">
    <property type="entry name" value="MraY"/>
    <property type="match status" value="1"/>
</dbReference>
<dbReference type="Pfam" id="PF00953">
    <property type="entry name" value="Glycos_transf_4"/>
    <property type="match status" value="1"/>
</dbReference>
<keyword evidence="3 7" id="KW-0808">Transferase</keyword>
<feature type="transmembrane region" description="Helical" evidence="7">
    <location>
        <begin position="183"/>
        <end position="202"/>
    </location>
</feature>
<organism evidence="10 11">
    <name type="scientific">Latilactobacillus fuchuensis DSM 14340 = JCM 11249</name>
    <dbReference type="NCBI Taxonomy" id="1423747"/>
    <lineage>
        <taxon>Bacteria</taxon>
        <taxon>Bacillati</taxon>
        <taxon>Bacillota</taxon>
        <taxon>Bacilli</taxon>
        <taxon>Lactobacillales</taxon>
        <taxon>Lactobacillaceae</taxon>
        <taxon>Latilactobacillus</taxon>
    </lineage>
</organism>
<dbReference type="PATRIC" id="fig|1423747.3.peg.672"/>
<evidence type="ECO:0000256" key="2">
    <source>
        <dbReference type="ARBA" id="ARBA00005583"/>
    </source>
</evidence>
<accession>A0A0R1RX84</accession>
<name>A0A0R1RX84_9LACO</name>
<evidence type="ECO:0000256" key="5">
    <source>
        <dbReference type="ARBA" id="ARBA00022989"/>
    </source>
</evidence>
<feature type="binding site" evidence="9">
    <location>
        <position position="238"/>
    </location>
    <ligand>
        <name>Mg(2+)</name>
        <dbReference type="ChEBI" id="CHEBI:18420"/>
    </ligand>
</feature>
<evidence type="ECO:0000256" key="9">
    <source>
        <dbReference type="PIRSR" id="PIRSR600715-1"/>
    </source>
</evidence>